<feature type="transmembrane region" description="Helical" evidence="1">
    <location>
        <begin position="229"/>
        <end position="253"/>
    </location>
</feature>
<proteinExistence type="predicted"/>
<accession>A0A2K0WN46</accession>
<dbReference type="PANTHER" id="PTHR34414">
    <property type="entry name" value="HET DOMAIN-CONTAINING PROTEIN-RELATED"/>
    <property type="match status" value="1"/>
</dbReference>
<dbReference type="STRING" id="42673.A0A2K0WN46"/>
<evidence type="ECO:0000313" key="2">
    <source>
        <dbReference type="EMBL" id="PNP83690.1"/>
    </source>
</evidence>
<reference evidence="2 3" key="1">
    <citation type="submission" date="2017-06" db="EMBL/GenBank/DDBJ databases">
        <title>Genome of Fusarium nygamai isolate CS10214.</title>
        <authorList>
            <person name="Gardiner D.M."/>
            <person name="Obanor F."/>
            <person name="Kazan K."/>
        </authorList>
    </citation>
    <scope>NUCLEOTIDE SEQUENCE [LARGE SCALE GENOMIC DNA]</scope>
    <source>
        <strain evidence="2 3">CS10214</strain>
    </source>
</reference>
<keyword evidence="1" id="KW-0472">Membrane</keyword>
<dbReference type="PANTHER" id="PTHR34414:SF1">
    <property type="entry name" value="SUBTILISIN-LIKE SERINE PROTEASE"/>
    <property type="match status" value="1"/>
</dbReference>
<comment type="caution">
    <text evidence="2">The sequence shown here is derived from an EMBL/GenBank/DDBJ whole genome shotgun (WGS) entry which is preliminary data.</text>
</comment>
<keyword evidence="1" id="KW-0812">Transmembrane</keyword>
<dbReference type="Proteomes" id="UP000236664">
    <property type="component" value="Unassembled WGS sequence"/>
</dbReference>
<gene>
    <name evidence="2" type="ORF">FNYG_02969</name>
</gene>
<dbReference type="OrthoDB" id="5086500at2759"/>
<keyword evidence="1" id="KW-1133">Transmembrane helix</keyword>
<sequence length="318" mass="36541">MAPTPPFALEHQLTRELDGPARHVPGYPRVSLEDRSMVWDLLAREFCSDDLDRVANRLWWMSKQDNGNISPLHRQLVKRRTIVVTEDPKLHLVWIYDRIFIKPLPRYIGSYTFWQDHLCAEEVDGGEREQRIRRAALGYLRTYYYLVKHESDLRIAQDPSLCLIPPDITWKQFCDFTSSLGDIADRDVSLRYTYGEIRLTRLNFYAPLLLRKSHFQRVEYQYGPYFARFYGPILFVIAVASVVLSGLQVVVSVGDGGGGGWKGAALWISVIAIVSSSSLIFILGLLLVYKVAKEWKFAIRDRLRLLEEKGCSVDPSLG</sequence>
<dbReference type="EMBL" id="MTQA01000052">
    <property type="protein sequence ID" value="PNP83690.1"/>
    <property type="molecule type" value="Genomic_DNA"/>
</dbReference>
<feature type="transmembrane region" description="Helical" evidence="1">
    <location>
        <begin position="265"/>
        <end position="289"/>
    </location>
</feature>
<dbReference type="InterPro" id="IPR046536">
    <property type="entry name" value="DUF6601"/>
</dbReference>
<protein>
    <submittedName>
        <fullName evidence="2">Uncharacterized protein</fullName>
    </submittedName>
</protein>
<name>A0A2K0WN46_GIBNY</name>
<evidence type="ECO:0000313" key="3">
    <source>
        <dbReference type="Proteomes" id="UP000236664"/>
    </source>
</evidence>
<evidence type="ECO:0000256" key="1">
    <source>
        <dbReference type="SAM" id="Phobius"/>
    </source>
</evidence>
<dbReference type="Pfam" id="PF20246">
    <property type="entry name" value="DUF6601"/>
    <property type="match status" value="1"/>
</dbReference>
<dbReference type="AlphaFoldDB" id="A0A2K0WN46"/>
<organism evidence="2 3">
    <name type="scientific">Gibberella nygamai</name>
    <name type="common">Bean root rot disease fungus</name>
    <name type="synonym">Fusarium nygamai</name>
    <dbReference type="NCBI Taxonomy" id="42673"/>
    <lineage>
        <taxon>Eukaryota</taxon>
        <taxon>Fungi</taxon>
        <taxon>Dikarya</taxon>
        <taxon>Ascomycota</taxon>
        <taxon>Pezizomycotina</taxon>
        <taxon>Sordariomycetes</taxon>
        <taxon>Hypocreomycetidae</taxon>
        <taxon>Hypocreales</taxon>
        <taxon>Nectriaceae</taxon>
        <taxon>Fusarium</taxon>
        <taxon>Fusarium fujikuroi species complex</taxon>
    </lineage>
</organism>
<keyword evidence="3" id="KW-1185">Reference proteome</keyword>